<feature type="chain" id="PRO_5044283009" evidence="2">
    <location>
        <begin position="28"/>
        <end position="135"/>
    </location>
</feature>
<protein>
    <submittedName>
        <fullName evidence="3">Uncharacterized protein</fullName>
    </submittedName>
</protein>
<organism evidence="3 4">
    <name type="scientific">Emiliania huxleyi (strain CCMP1516)</name>
    <dbReference type="NCBI Taxonomy" id="280463"/>
    <lineage>
        <taxon>Eukaryota</taxon>
        <taxon>Haptista</taxon>
        <taxon>Haptophyta</taxon>
        <taxon>Prymnesiophyceae</taxon>
        <taxon>Isochrysidales</taxon>
        <taxon>Noelaerhabdaceae</taxon>
        <taxon>Emiliania</taxon>
    </lineage>
</organism>
<keyword evidence="1" id="KW-1133">Transmembrane helix</keyword>
<dbReference type="AlphaFoldDB" id="A0A0D3IAG8"/>
<evidence type="ECO:0000313" key="3">
    <source>
        <dbReference type="EnsemblProtists" id="EOD08253"/>
    </source>
</evidence>
<dbReference type="HOGENOM" id="CLU_1889676_0_0_1"/>
<evidence type="ECO:0000256" key="2">
    <source>
        <dbReference type="SAM" id="SignalP"/>
    </source>
</evidence>
<keyword evidence="1" id="KW-0812">Transmembrane</keyword>
<evidence type="ECO:0000256" key="1">
    <source>
        <dbReference type="SAM" id="Phobius"/>
    </source>
</evidence>
<evidence type="ECO:0000313" key="4">
    <source>
        <dbReference type="Proteomes" id="UP000013827"/>
    </source>
</evidence>
<reference evidence="4" key="1">
    <citation type="journal article" date="2013" name="Nature">
        <title>Pan genome of the phytoplankton Emiliania underpins its global distribution.</title>
        <authorList>
            <person name="Read B.A."/>
            <person name="Kegel J."/>
            <person name="Klute M.J."/>
            <person name="Kuo A."/>
            <person name="Lefebvre S.C."/>
            <person name="Maumus F."/>
            <person name="Mayer C."/>
            <person name="Miller J."/>
            <person name="Monier A."/>
            <person name="Salamov A."/>
            <person name="Young J."/>
            <person name="Aguilar M."/>
            <person name="Claverie J.M."/>
            <person name="Frickenhaus S."/>
            <person name="Gonzalez K."/>
            <person name="Herman E.K."/>
            <person name="Lin Y.C."/>
            <person name="Napier J."/>
            <person name="Ogata H."/>
            <person name="Sarno A.F."/>
            <person name="Shmutz J."/>
            <person name="Schroeder D."/>
            <person name="de Vargas C."/>
            <person name="Verret F."/>
            <person name="von Dassow P."/>
            <person name="Valentin K."/>
            <person name="Van de Peer Y."/>
            <person name="Wheeler G."/>
            <person name="Dacks J.B."/>
            <person name="Delwiche C.F."/>
            <person name="Dyhrman S.T."/>
            <person name="Glockner G."/>
            <person name="John U."/>
            <person name="Richards T."/>
            <person name="Worden A.Z."/>
            <person name="Zhang X."/>
            <person name="Grigoriev I.V."/>
            <person name="Allen A.E."/>
            <person name="Bidle K."/>
            <person name="Borodovsky M."/>
            <person name="Bowler C."/>
            <person name="Brownlee C."/>
            <person name="Cock J.M."/>
            <person name="Elias M."/>
            <person name="Gladyshev V.N."/>
            <person name="Groth M."/>
            <person name="Guda C."/>
            <person name="Hadaegh A."/>
            <person name="Iglesias-Rodriguez M.D."/>
            <person name="Jenkins J."/>
            <person name="Jones B.M."/>
            <person name="Lawson T."/>
            <person name="Leese F."/>
            <person name="Lindquist E."/>
            <person name="Lobanov A."/>
            <person name="Lomsadze A."/>
            <person name="Malik S.B."/>
            <person name="Marsh M.E."/>
            <person name="Mackinder L."/>
            <person name="Mock T."/>
            <person name="Mueller-Roeber B."/>
            <person name="Pagarete A."/>
            <person name="Parker M."/>
            <person name="Probert I."/>
            <person name="Quesneville H."/>
            <person name="Raines C."/>
            <person name="Rensing S.A."/>
            <person name="Riano-Pachon D.M."/>
            <person name="Richier S."/>
            <person name="Rokitta S."/>
            <person name="Shiraiwa Y."/>
            <person name="Soanes D.M."/>
            <person name="van der Giezen M."/>
            <person name="Wahlund T.M."/>
            <person name="Williams B."/>
            <person name="Wilson W."/>
            <person name="Wolfe G."/>
            <person name="Wurch L.L."/>
        </authorList>
    </citation>
    <scope>NUCLEOTIDE SEQUENCE</scope>
</reference>
<sequence length="135" mass="13943">MLAAGTRAVFACLSLLSLLFSFQYAARQQALAALQLGESLGGAPISDIPAMWGRHVAALLGAYGLMLASAALGGSADRSVLLCAVAYEAAAAANTEYTVGASTATRTAHRVRCAATVAAVAYEWTRRPVKGQRRA</sequence>
<dbReference type="GeneID" id="17254406"/>
<keyword evidence="1" id="KW-0472">Membrane</keyword>
<name>A0A0D3IAG8_EMIH1</name>
<dbReference type="EnsemblProtists" id="EOD08253">
    <property type="protein sequence ID" value="EOD08253"/>
    <property type="gene ID" value="EMIHUDRAFT_120945"/>
</dbReference>
<keyword evidence="4" id="KW-1185">Reference proteome</keyword>
<feature type="transmembrane region" description="Helical" evidence="1">
    <location>
        <begin position="56"/>
        <end position="74"/>
    </location>
</feature>
<dbReference type="PaxDb" id="2903-EOD08253"/>
<dbReference type="RefSeq" id="XP_005760682.1">
    <property type="nucleotide sequence ID" value="XM_005760625.1"/>
</dbReference>
<reference evidence="3" key="2">
    <citation type="submission" date="2024-10" db="UniProtKB">
        <authorList>
            <consortium name="EnsemblProtists"/>
        </authorList>
    </citation>
    <scope>IDENTIFICATION</scope>
</reference>
<proteinExistence type="predicted"/>
<keyword evidence="2" id="KW-0732">Signal</keyword>
<accession>A0A0D3IAG8</accession>
<feature type="signal peptide" evidence="2">
    <location>
        <begin position="1"/>
        <end position="27"/>
    </location>
</feature>
<dbReference type="KEGG" id="ehx:EMIHUDRAFT_120945"/>
<dbReference type="Proteomes" id="UP000013827">
    <property type="component" value="Unassembled WGS sequence"/>
</dbReference>